<dbReference type="GO" id="GO:0005549">
    <property type="term" value="F:odorant binding"/>
    <property type="evidence" value="ECO:0007669"/>
    <property type="project" value="InterPro"/>
</dbReference>
<dbReference type="InterPro" id="IPR006170">
    <property type="entry name" value="PBP/GOBP"/>
</dbReference>
<keyword evidence="1" id="KW-1185">Reference proteome</keyword>
<dbReference type="GeneID" id="113213866"/>
<sequence length="175" mass="19586">MQAVRRRAVRIRTRRLPRPGAVVTVKPKLTFAATALLLGLAFGEKRADQAELRRIKEECMSSLGLTGDDVGRPGGKLSQDSTLAPKLYLCVLRGSGVFDDSGKFSMVNLKKRLSLNDYGGKSQKEIQLFIDAVRDECGARVESSEEPPENRAVILVKCISEHEQREMERQRTTRR</sequence>
<dbReference type="CDD" id="cd23992">
    <property type="entry name" value="PBP_GOBP"/>
    <property type="match status" value="1"/>
</dbReference>
<dbReference type="Gene3D" id="1.10.238.20">
    <property type="entry name" value="Pheromone/general odorant binding protein domain"/>
    <property type="match status" value="1"/>
</dbReference>
<proteinExistence type="predicted"/>
<dbReference type="RefSeq" id="XP_026288861.1">
    <property type="nucleotide sequence ID" value="XM_026433076.2"/>
</dbReference>
<reference evidence="2" key="1">
    <citation type="submission" date="2025-08" db="UniProtKB">
        <authorList>
            <consortium name="RefSeq"/>
        </authorList>
    </citation>
    <scope>IDENTIFICATION</scope>
    <source>
        <tissue evidence="2">Whole organism</tissue>
    </source>
</reference>
<dbReference type="Pfam" id="PF01395">
    <property type="entry name" value="PBP_GOBP"/>
    <property type="match status" value="1"/>
</dbReference>
<dbReference type="SUPFAM" id="SSF47565">
    <property type="entry name" value="Insect pheromone/odorant-binding proteins"/>
    <property type="match status" value="1"/>
</dbReference>
<gene>
    <name evidence="2" type="primary">LOC113213866</name>
</gene>
<name>A0A6J1TDD3_FRAOC</name>
<dbReference type="AlphaFoldDB" id="A0A6J1TDD3"/>
<evidence type="ECO:0000313" key="1">
    <source>
        <dbReference type="Proteomes" id="UP000504606"/>
    </source>
</evidence>
<protein>
    <submittedName>
        <fullName evidence="2">Uncharacterized protein LOC113213866 isoform X2</fullName>
    </submittedName>
</protein>
<organism evidence="1 2">
    <name type="scientific">Frankliniella occidentalis</name>
    <name type="common">Western flower thrips</name>
    <name type="synonym">Euthrips occidentalis</name>
    <dbReference type="NCBI Taxonomy" id="133901"/>
    <lineage>
        <taxon>Eukaryota</taxon>
        <taxon>Metazoa</taxon>
        <taxon>Ecdysozoa</taxon>
        <taxon>Arthropoda</taxon>
        <taxon>Hexapoda</taxon>
        <taxon>Insecta</taxon>
        <taxon>Pterygota</taxon>
        <taxon>Neoptera</taxon>
        <taxon>Paraneoptera</taxon>
        <taxon>Thysanoptera</taxon>
        <taxon>Terebrantia</taxon>
        <taxon>Thripoidea</taxon>
        <taxon>Thripidae</taxon>
        <taxon>Frankliniella</taxon>
    </lineage>
</organism>
<accession>A0A6J1TDD3</accession>
<evidence type="ECO:0000313" key="2">
    <source>
        <dbReference type="RefSeq" id="XP_026288861.1"/>
    </source>
</evidence>
<dbReference type="InterPro" id="IPR036728">
    <property type="entry name" value="PBP_GOBP_sf"/>
</dbReference>
<dbReference type="Proteomes" id="UP000504606">
    <property type="component" value="Unplaced"/>
</dbReference>